<evidence type="ECO:0000313" key="3">
    <source>
        <dbReference type="Proteomes" id="UP000580474"/>
    </source>
</evidence>
<dbReference type="InterPro" id="IPR001387">
    <property type="entry name" value="Cro/C1-type_HTH"/>
</dbReference>
<dbReference type="InterPro" id="IPR043917">
    <property type="entry name" value="DUF5753"/>
</dbReference>
<dbReference type="Pfam" id="PF13560">
    <property type="entry name" value="HTH_31"/>
    <property type="match status" value="1"/>
</dbReference>
<evidence type="ECO:0000313" key="2">
    <source>
        <dbReference type="EMBL" id="MBB5072484.1"/>
    </source>
</evidence>
<keyword evidence="3" id="KW-1185">Reference proteome</keyword>
<dbReference type="Proteomes" id="UP000580474">
    <property type="component" value="Unassembled WGS sequence"/>
</dbReference>
<gene>
    <name evidence="2" type="ORF">BJ969_005572</name>
</gene>
<reference evidence="2 3" key="1">
    <citation type="submission" date="2020-08" db="EMBL/GenBank/DDBJ databases">
        <title>Sequencing the genomes of 1000 actinobacteria strains.</title>
        <authorList>
            <person name="Klenk H.-P."/>
        </authorList>
    </citation>
    <scope>NUCLEOTIDE SEQUENCE [LARGE SCALE GENOMIC DNA]</scope>
    <source>
        <strain evidence="2 3">DSM 45582</strain>
    </source>
</reference>
<dbReference type="AlphaFoldDB" id="A0A840NLP5"/>
<sequence length="294" mass="32915">MIDYEVMDVAPSSPTVANWALGRRIREKREAEGLAGGESAKRIGITPAFLSEVEKGKKNLSPDKMEALLDAYEFTSEEQDELRELRDEGSRRAWWTGYSALFSNELLRLFGLEHGAESICTYDNGLVNGLLQTEDYARAIIESGTPNVRLAESDRRVECRMMRQRRLTGDDPLRLRTIMTEAALRQQIGGRLTLRNQLNHLANLIEKQEDHVEVWIVPFEATGGDALGGSSFLLLDFPSGRLPTMLWQETVTSTRLTSSQLAVREYSIAVSSAAEHSLSREDSLKLIKKAASEL</sequence>
<dbReference type="CDD" id="cd00093">
    <property type="entry name" value="HTH_XRE"/>
    <property type="match status" value="1"/>
</dbReference>
<protein>
    <submittedName>
        <fullName evidence="2">Transcriptional regulator with XRE-family HTH domain</fullName>
    </submittedName>
</protein>
<organism evidence="2 3">
    <name type="scientific">Saccharopolyspora gloriosae</name>
    <dbReference type="NCBI Taxonomy" id="455344"/>
    <lineage>
        <taxon>Bacteria</taxon>
        <taxon>Bacillati</taxon>
        <taxon>Actinomycetota</taxon>
        <taxon>Actinomycetes</taxon>
        <taxon>Pseudonocardiales</taxon>
        <taxon>Pseudonocardiaceae</taxon>
        <taxon>Saccharopolyspora</taxon>
    </lineage>
</organism>
<dbReference type="InterPro" id="IPR010982">
    <property type="entry name" value="Lambda_DNA-bd_dom_sf"/>
</dbReference>
<dbReference type="PROSITE" id="PS50943">
    <property type="entry name" value="HTH_CROC1"/>
    <property type="match status" value="1"/>
</dbReference>
<dbReference type="SUPFAM" id="SSF47413">
    <property type="entry name" value="lambda repressor-like DNA-binding domains"/>
    <property type="match status" value="1"/>
</dbReference>
<dbReference type="EMBL" id="JACHIV010000001">
    <property type="protein sequence ID" value="MBB5072484.1"/>
    <property type="molecule type" value="Genomic_DNA"/>
</dbReference>
<dbReference type="GO" id="GO:0003677">
    <property type="term" value="F:DNA binding"/>
    <property type="evidence" value="ECO:0007669"/>
    <property type="project" value="InterPro"/>
</dbReference>
<accession>A0A840NLP5</accession>
<dbReference type="RefSeq" id="WP_343071630.1">
    <property type="nucleotide sequence ID" value="NZ_JACHIV010000001.1"/>
</dbReference>
<dbReference type="SMART" id="SM00530">
    <property type="entry name" value="HTH_XRE"/>
    <property type="match status" value="1"/>
</dbReference>
<feature type="domain" description="HTH cro/C1-type" evidence="1">
    <location>
        <begin position="25"/>
        <end position="79"/>
    </location>
</feature>
<dbReference type="Gene3D" id="1.10.260.40">
    <property type="entry name" value="lambda repressor-like DNA-binding domains"/>
    <property type="match status" value="1"/>
</dbReference>
<evidence type="ECO:0000259" key="1">
    <source>
        <dbReference type="PROSITE" id="PS50943"/>
    </source>
</evidence>
<proteinExistence type="predicted"/>
<name>A0A840NLP5_9PSEU</name>
<dbReference type="Pfam" id="PF19054">
    <property type="entry name" value="DUF5753"/>
    <property type="match status" value="1"/>
</dbReference>
<comment type="caution">
    <text evidence="2">The sequence shown here is derived from an EMBL/GenBank/DDBJ whole genome shotgun (WGS) entry which is preliminary data.</text>
</comment>